<dbReference type="GO" id="GO:0003723">
    <property type="term" value="F:RNA binding"/>
    <property type="evidence" value="ECO:0007669"/>
    <property type="project" value="UniProtKB-KW"/>
</dbReference>
<evidence type="ECO:0000256" key="6">
    <source>
        <dbReference type="ARBA" id="ARBA00023158"/>
    </source>
</evidence>
<evidence type="ECO:0000259" key="12">
    <source>
        <dbReference type="Pfam" id="PF26252"/>
    </source>
</evidence>
<evidence type="ECO:0000313" key="15">
    <source>
        <dbReference type="RefSeq" id="XP_011078257.1"/>
    </source>
</evidence>
<dbReference type="Pfam" id="PF26252">
    <property type="entry name" value="RdRP_helical"/>
    <property type="match status" value="1"/>
</dbReference>
<dbReference type="PANTHER" id="PTHR23079">
    <property type="entry name" value="RNA-DEPENDENT RNA POLYMERASE"/>
    <property type="match status" value="1"/>
</dbReference>
<evidence type="ECO:0000259" key="11">
    <source>
        <dbReference type="Pfam" id="PF26249"/>
    </source>
</evidence>
<evidence type="ECO:0000256" key="5">
    <source>
        <dbReference type="ARBA" id="ARBA00022884"/>
    </source>
</evidence>
<accession>A0A6I9TCF4</accession>
<keyword evidence="3 9" id="KW-0808">Transferase</keyword>
<dbReference type="FunCoup" id="A0A6I9TCF4">
    <property type="interactions" value="2"/>
</dbReference>
<evidence type="ECO:0000256" key="8">
    <source>
        <dbReference type="ARBA" id="ARBA00093763"/>
    </source>
</evidence>
<sequence>MDASSPDQEVRLPEPVEMIIQRICLEKNQPPLKKYARNMLAEIGEQAALEVLTTVLSSKTIRSFGGYVAFLVKKDFPNQAAAVLSAYGSPHQCSTSPNKSPHTPYYERLRSPVSSFSVDSIPSNLNKTGPQNIRCNLSFENETLEKSCPGARCQSPLPDELREMTDSVTISQQLMILSQLQFRKLFLVLSYIGRQKLEAVVNLDGANEIYSMKDLPMNDFEAKIWNSYGKKFCEESDRSQYLDWDSQKTHHYYCHVCRDGSYYFKGPYLNSFRTHLQRSLGDDSILIVKFLEDDSNTMGSSVVEEGILVGLRRYRFFVFKDERKKVKKIQMVEKKSTYSAVKGYYVRVDSVCPHGYEEGYILSRKTISEARRLFMHIHTVSTIEKYMARFSLILSKTRKLDIDFKAVTIQRIEDIPFRDENDSIIHDEDGKPILHTDGTGYISVDLAMKCPRSFSLANDITDNSFEKYEEIVNIEDTACQKRGAEARNKEPPLLIQCRLFYDGCAVKGTLLINRKLEPGTIQIRPSMIKVERDQKLPLGETFKSLEIVATSRRPGRNALSKYLIALLSYGGVPQEFFCNLLTNALEETRNVYSDTRAALRVASNYDGLEVGVVARRMISSGIPLSEPYLQHCLSSLESGEKIKLKQGKIPVSESFYLMGTADPTGVLKNHEVCVILDNGQISGKVLVYRNPGMHFGDVHVMEAVYKEELEEVVGNAKYGIFFSTKGKRSAAYEMATGDFDGDMYWVSRNPELLKYFKASEPWKRFYSTPADSKIRNPREFSDMELEHELFQLFQEAREPSFSMATAADSWLTFMDRLLTLGDDCASEKLSLKKKIIQLIDIYYDALDAPKSGKKVKVPNELRAEMYPHHMERGAEFSYNSSSILGRIYDKVQAFKNDAVPGKEIWKLPFLDDPIPELYLKWKARYKDYREEMTSAMKSSDESKDLAARDVIHKYKQLLYEAPCMEESAKNTEEIYEESVAIYHVVYDYAMRHGVTRCSFAWKVAGSALCDLCAWKLAGPKEEPIAILPSVLRELLK</sequence>
<dbReference type="Proteomes" id="UP000504604">
    <property type="component" value="Linkage group LG5"/>
</dbReference>
<dbReference type="AlphaFoldDB" id="A0A6I9TCF4"/>
<comment type="catalytic activity">
    <reaction evidence="7 9">
        <text>RNA(n) + a ribonucleoside 5'-triphosphate = RNA(n+1) + diphosphate</text>
        <dbReference type="Rhea" id="RHEA:21248"/>
        <dbReference type="Rhea" id="RHEA-COMP:14527"/>
        <dbReference type="Rhea" id="RHEA-COMP:17342"/>
        <dbReference type="ChEBI" id="CHEBI:33019"/>
        <dbReference type="ChEBI" id="CHEBI:61557"/>
        <dbReference type="ChEBI" id="CHEBI:140395"/>
        <dbReference type="EC" id="2.7.7.48"/>
    </reaction>
</comment>
<organism evidence="14 15">
    <name type="scientific">Sesamum indicum</name>
    <name type="common">Oriental sesame</name>
    <name type="synonym">Sesamum orientale</name>
    <dbReference type="NCBI Taxonomy" id="4182"/>
    <lineage>
        <taxon>Eukaryota</taxon>
        <taxon>Viridiplantae</taxon>
        <taxon>Streptophyta</taxon>
        <taxon>Embryophyta</taxon>
        <taxon>Tracheophyta</taxon>
        <taxon>Spermatophyta</taxon>
        <taxon>Magnoliopsida</taxon>
        <taxon>eudicotyledons</taxon>
        <taxon>Gunneridae</taxon>
        <taxon>Pentapetalae</taxon>
        <taxon>asterids</taxon>
        <taxon>lamiids</taxon>
        <taxon>Lamiales</taxon>
        <taxon>Pedaliaceae</taxon>
        <taxon>Sesamum</taxon>
    </lineage>
</organism>
<feature type="domain" description="RDRP C-terminal head" evidence="13">
    <location>
        <begin position="936"/>
        <end position="1012"/>
    </location>
</feature>
<dbReference type="RefSeq" id="XP_011078257.1">
    <property type="nucleotide sequence ID" value="XM_011079955.2"/>
</dbReference>
<comment type="function">
    <text evidence="8 9">Probably involved in the RNA silencing pathway and required for the generation of small interfering RNAs (siRNAs).</text>
</comment>
<comment type="similarity">
    <text evidence="1 9">Belongs to the RdRP family.</text>
</comment>
<name>A0A6I9TCF4_SESIN</name>
<gene>
    <name evidence="15" type="primary">LOC105162051</name>
</gene>
<evidence type="ECO:0000256" key="1">
    <source>
        <dbReference type="ARBA" id="ARBA00005762"/>
    </source>
</evidence>
<evidence type="ECO:0000259" key="13">
    <source>
        <dbReference type="Pfam" id="PF26253"/>
    </source>
</evidence>
<dbReference type="InterPro" id="IPR058751">
    <property type="entry name" value="RDRP_helical"/>
</dbReference>
<dbReference type="GO" id="GO:0030422">
    <property type="term" value="P:siRNA processing"/>
    <property type="evidence" value="ECO:0007669"/>
    <property type="project" value="TreeGrafter"/>
</dbReference>
<keyword evidence="6 9" id="KW-0943">RNA-mediated gene silencing</keyword>
<dbReference type="GeneID" id="105162051"/>
<dbReference type="GO" id="GO:0031380">
    <property type="term" value="C:nuclear RNA-directed RNA polymerase complex"/>
    <property type="evidence" value="ECO:0007669"/>
    <property type="project" value="TreeGrafter"/>
</dbReference>
<feature type="domain" description="RDRP core" evidence="10">
    <location>
        <begin position="261"/>
        <end position="891"/>
    </location>
</feature>
<dbReference type="Pfam" id="PF26253">
    <property type="entry name" value="RdRP_head"/>
    <property type="match status" value="1"/>
</dbReference>
<dbReference type="GO" id="GO:0003968">
    <property type="term" value="F:RNA-directed RNA polymerase activity"/>
    <property type="evidence" value="ECO:0007669"/>
    <property type="project" value="UniProtKB-KW"/>
</dbReference>
<evidence type="ECO:0000313" key="14">
    <source>
        <dbReference type="Proteomes" id="UP000504604"/>
    </source>
</evidence>
<evidence type="ECO:0000256" key="4">
    <source>
        <dbReference type="ARBA" id="ARBA00022695"/>
    </source>
</evidence>
<dbReference type="EC" id="2.7.7.48" evidence="9"/>
<feature type="domain" description="RDRP helical" evidence="12">
    <location>
        <begin position="178"/>
        <end position="244"/>
    </location>
</feature>
<reference evidence="15" key="1">
    <citation type="submission" date="2025-08" db="UniProtKB">
        <authorList>
            <consortium name="RefSeq"/>
        </authorList>
    </citation>
    <scope>IDENTIFICATION</scope>
</reference>
<keyword evidence="2 9" id="KW-0696">RNA-directed RNA polymerase</keyword>
<evidence type="ECO:0000256" key="3">
    <source>
        <dbReference type="ARBA" id="ARBA00022679"/>
    </source>
</evidence>
<dbReference type="Pfam" id="PF26249">
    <property type="entry name" value="4HB_RdRP3_N"/>
    <property type="match status" value="1"/>
</dbReference>
<proteinExistence type="inferred from homology"/>
<dbReference type="InterPro" id="IPR058752">
    <property type="entry name" value="RDRP_C_head"/>
</dbReference>
<evidence type="ECO:0000256" key="9">
    <source>
        <dbReference type="RuleBase" id="RU363098"/>
    </source>
</evidence>
<dbReference type="PANTHER" id="PTHR23079:SF55">
    <property type="entry name" value="RNA-DIRECTED RNA POLYMERASE"/>
    <property type="match status" value="1"/>
</dbReference>
<dbReference type="InterPro" id="IPR007855">
    <property type="entry name" value="RDRP"/>
</dbReference>
<dbReference type="InParanoid" id="A0A6I9TCF4"/>
<evidence type="ECO:0000256" key="7">
    <source>
        <dbReference type="ARBA" id="ARBA00048744"/>
    </source>
</evidence>
<evidence type="ECO:0000259" key="10">
    <source>
        <dbReference type="Pfam" id="PF05183"/>
    </source>
</evidence>
<keyword evidence="5 9" id="KW-0694">RNA-binding</keyword>
<dbReference type="InterPro" id="IPR057596">
    <property type="entry name" value="RDRP_core"/>
</dbReference>
<dbReference type="InterPro" id="IPR058697">
    <property type="entry name" value="RDRP3-5_N"/>
</dbReference>
<dbReference type="Pfam" id="PF05183">
    <property type="entry name" value="RdRP"/>
    <property type="match status" value="1"/>
</dbReference>
<keyword evidence="4 9" id="KW-0548">Nucleotidyltransferase</keyword>
<protein>
    <recommendedName>
        <fullName evidence="9">RNA-dependent RNA polymerase</fullName>
        <ecNumber evidence="9">2.7.7.48</ecNumber>
    </recommendedName>
</protein>
<evidence type="ECO:0000256" key="2">
    <source>
        <dbReference type="ARBA" id="ARBA00022484"/>
    </source>
</evidence>
<dbReference type="OrthoDB" id="6513042at2759"/>
<dbReference type="KEGG" id="sind:105162051"/>
<keyword evidence="14" id="KW-1185">Reference proteome</keyword>
<feature type="domain" description="RDRP3-5 N-terminal" evidence="11">
    <location>
        <begin position="9"/>
        <end position="76"/>
    </location>
</feature>